<keyword evidence="2" id="KW-1185">Reference proteome</keyword>
<evidence type="ECO:0000313" key="1">
    <source>
        <dbReference type="EMBL" id="QJD79516.1"/>
    </source>
</evidence>
<proteinExistence type="predicted"/>
<accession>A0A7L5DM86</accession>
<dbReference type="EMBL" id="CP051677">
    <property type="protein sequence ID" value="QJD79516.1"/>
    <property type="molecule type" value="Genomic_DNA"/>
</dbReference>
<protein>
    <submittedName>
        <fullName evidence="1">Uncharacterized protein</fullName>
    </submittedName>
</protein>
<sequence>MNITYNEGADDERVANFLAEFFRYRNKQVESVVVEKTTLTDRPELAMRKLTITGEEIDLFDVYNAKNFGLIDIHLQAKAEKNKAVVSWLVQLTDPE</sequence>
<name>A0A7L5DM86_9BACT</name>
<dbReference type="AlphaFoldDB" id="A0A7L5DM86"/>
<dbReference type="Proteomes" id="UP000501128">
    <property type="component" value="Chromosome"/>
</dbReference>
<evidence type="ECO:0000313" key="2">
    <source>
        <dbReference type="Proteomes" id="UP000501128"/>
    </source>
</evidence>
<organism evidence="1 2">
    <name type="scientific">Spirosoma rhododendri</name>
    <dbReference type="NCBI Taxonomy" id="2728024"/>
    <lineage>
        <taxon>Bacteria</taxon>
        <taxon>Pseudomonadati</taxon>
        <taxon>Bacteroidota</taxon>
        <taxon>Cytophagia</taxon>
        <taxon>Cytophagales</taxon>
        <taxon>Cytophagaceae</taxon>
        <taxon>Spirosoma</taxon>
    </lineage>
</organism>
<dbReference type="KEGG" id="srho:HH216_14690"/>
<gene>
    <name evidence="1" type="ORF">HH216_14690</name>
</gene>
<reference evidence="1 2" key="1">
    <citation type="submission" date="2020-04" db="EMBL/GenBank/DDBJ databases">
        <title>Genome sequencing of novel species.</title>
        <authorList>
            <person name="Heo J."/>
            <person name="Kim S.-J."/>
            <person name="Kim J.-S."/>
            <person name="Hong S.-B."/>
            <person name="Kwon S.-W."/>
        </authorList>
    </citation>
    <scope>NUCLEOTIDE SEQUENCE [LARGE SCALE GENOMIC DNA]</scope>
    <source>
        <strain evidence="1 2">CJU-R4</strain>
    </source>
</reference>
<dbReference type="RefSeq" id="WP_169551480.1">
    <property type="nucleotide sequence ID" value="NZ_CP051677.1"/>
</dbReference>